<dbReference type="GO" id="GO:0046872">
    <property type="term" value="F:metal ion binding"/>
    <property type="evidence" value="ECO:0007669"/>
    <property type="project" value="UniProtKB-KW"/>
</dbReference>
<dbReference type="NCBIfam" id="TIGR02491">
    <property type="entry name" value="NrdG"/>
    <property type="match status" value="1"/>
</dbReference>
<evidence type="ECO:0000256" key="11">
    <source>
        <dbReference type="ARBA" id="ARBA00033436"/>
    </source>
</evidence>
<dbReference type="InterPro" id="IPR058240">
    <property type="entry name" value="rSAM_sf"/>
</dbReference>
<organism evidence="13">
    <name type="scientific">Siphoviridae sp. ctGa111</name>
    <dbReference type="NCBI Taxonomy" id="2825413"/>
    <lineage>
        <taxon>Viruses</taxon>
        <taxon>Duplodnaviria</taxon>
        <taxon>Heunggongvirae</taxon>
        <taxon>Uroviricota</taxon>
        <taxon>Caudoviricetes</taxon>
    </lineage>
</organism>
<dbReference type="Gene3D" id="3.20.20.70">
    <property type="entry name" value="Aldolase class I"/>
    <property type="match status" value="1"/>
</dbReference>
<dbReference type="SUPFAM" id="SSF102114">
    <property type="entry name" value="Radical SAM enzymes"/>
    <property type="match status" value="1"/>
</dbReference>
<dbReference type="InterPro" id="IPR007197">
    <property type="entry name" value="rSAM"/>
</dbReference>
<evidence type="ECO:0000256" key="8">
    <source>
        <dbReference type="ARBA" id="ARBA00023002"/>
    </source>
</evidence>
<dbReference type="PANTHER" id="PTHR30352">
    <property type="entry name" value="PYRUVATE FORMATE-LYASE-ACTIVATING ENZYME"/>
    <property type="match status" value="1"/>
</dbReference>
<dbReference type="GO" id="GO:0043365">
    <property type="term" value="F:[formate-C-acetyltransferase]-activating enzyme activity"/>
    <property type="evidence" value="ECO:0007669"/>
    <property type="project" value="InterPro"/>
</dbReference>
<accession>A0A8S5VDJ7</accession>
<keyword evidence="10" id="KW-0411">Iron-sulfur</keyword>
<keyword evidence="8" id="KW-0560">Oxidoreductase</keyword>
<reference evidence="13" key="1">
    <citation type="journal article" date="2021" name="Proc. Natl. Acad. Sci. U.S.A.">
        <title>A Catalog of Tens of Thousands of Viruses from Human Metagenomes Reveals Hidden Associations with Chronic Diseases.</title>
        <authorList>
            <person name="Tisza M.J."/>
            <person name="Buck C.B."/>
        </authorList>
    </citation>
    <scope>NUCLEOTIDE SEQUENCE</scope>
    <source>
        <strain evidence="13">CtGa111</strain>
    </source>
</reference>
<comment type="function">
    <text evidence="2">Activation of anaerobic ribonucleoside-triphosphate reductase under anaerobic conditions by generation of an organic free radical, using S-adenosylmethionine and reduced flavodoxin as cosubstrates to produce 5'-deoxy-adenosine.</text>
</comment>
<keyword evidence="9" id="KW-0408">Iron</keyword>
<evidence type="ECO:0000256" key="9">
    <source>
        <dbReference type="ARBA" id="ARBA00023004"/>
    </source>
</evidence>
<evidence type="ECO:0000313" key="13">
    <source>
        <dbReference type="EMBL" id="DAG04691.1"/>
    </source>
</evidence>
<name>A0A8S5VDJ7_9CAUD</name>
<proteinExistence type="inferred from homology"/>
<dbReference type="CDD" id="cd01335">
    <property type="entry name" value="Radical_SAM"/>
    <property type="match status" value="1"/>
</dbReference>
<keyword evidence="5" id="KW-0004">4Fe-4S</keyword>
<evidence type="ECO:0000256" key="12">
    <source>
        <dbReference type="ARBA" id="ARBA00047365"/>
    </source>
</evidence>
<dbReference type="SFLD" id="SFLDS00029">
    <property type="entry name" value="Radical_SAM"/>
    <property type="match status" value="1"/>
</dbReference>
<dbReference type="GO" id="GO:0051539">
    <property type="term" value="F:4 iron, 4 sulfur cluster binding"/>
    <property type="evidence" value="ECO:0007669"/>
    <property type="project" value="UniProtKB-KW"/>
</dbReference>
<evidence type="ECO:0000256" key="4">
    <source>
        <dbReference type="ARBA" id="ARBA00014281"/>
    </source>
</evidence>
<evidence type="ECO:0000256" key="2">
    <source>
        <dbReference type="ARBA" id="ARBA00003852"/>
    </source>
</evidence>
<dbReference type="InterPro" id="IPR001989">
    <property type="entry name" value="Radical_activat_CS"/>
</dbReference>
<comment type="similarity">
    <text evidence="3">Belongs to the organic radical-activating enzymes family.</text>
</comment>
<protein>
    <recommendedName>
        <fullName evidence="4">Anaerobic ribonucleoside-triphosphate reductase-activating protein</fullName>
    </recommendedName>
    <alternativeName>
        <fullName evidence="11">Class III anaerobic ribonucleotide reductase small component</fullName>
    </alternativeName>
</protein>
<evidence type="ECO:0000256" key="6">
    <source>
        <dbReference type="ARBA" id="ARBA00022691"/>
    </source>
</evidence>
<dbReference type="PANTHER" id="PTHR30352:SF2">
    <property type="entry name" value="ANAEROBIC RIBONUCLEOSIDE-TRIPHOSPHATE REDUCTASE-ACTIVATING PROTEIN"/>
    <property type="match status" value="1"/>
</dbReference>
<dbReference type="PIRSF" id="PIRSF000368">
    <property type="entry name" value="NrdG"/>
    <property type="match status" value="1"/>
</dbReference>
<comment type="cofactor">
    <cofactor evidence="1">
        <name>[4Fe-4S] cluster</name>
        <dbReference type="ChEBI" id="CHEBI:49883"/>
    </cofactor>
</comment>
<keyword evidence="7" id="KW-0479">Metal-binding</keyword>
<evidence type="ECO:0000256" key="10">
    <source>
        <dbReference type="ARBA" id="ARBA00023014"/>
    </source>
</evidence>
<keyword evidence="6" id="KW-0949">S-adenosyl-L-methionine</keyword>
<sequence length="181" mass="20877">MNYMKIVPCDIANGEGVRVSLFVSGCNHHCPGCHNPQTWDANAGQPFTEETLDELIELLRPDYIQGLTLTGGDPLLPENRTTIFRICKRVYKEFGRKKDIWLWTGYTYEELRQEWMESWDSIILVNIFSYTTVLVDGPFIEAQKDISLPYMGSSNQRVIDIWKSAGKDNPVLWWTPEKKGK</sequence>
<dbReference type="GO" id="GO:0004748">
    <property type="term" value="F:ribonucleoside-diphosphate reductase activity, thioredoxin disulfide as acceptor"/>
    <property type="evidence" value="ECO:0007669"/>
    <property type="project" value="TreeGrafter"/>
</dbReference>
<evidence type="ECO:0000256" key="3">
    <source>
        <dbReference type="ARBA" id="ARBA00009777"/>
    </source>
</evidence>
<dbReference type="SFLD" id="SFLDG01066">
    <property type="entry name" value="organic_radical-activating_enz"/>
    <property type="match status" value="1"/>
</dbReference>
<dbReference type="InterPro" id="IPR013785">
    <property type="entry name" value="Aldolase_TIM"/>
</dbReference>
<dbReference type="InterPro" id="IPR012837">
    <property type="entry name" value="NrdG"/>
</dbReference>
<dbReference type="EMBL" id="BK016245">
    <property type="protein sequence ID" value="DAG04691.1"/>
    <property type="molecule type" value="Genomic_DNA"/>
</dbReference>
<evidence type="ECO:0000256" key="5">
    <source>
        <dbReference type="ARBA" id="ARBA00022485"/>
    </source>
</evidence>
<dbReference type="Pfam" id="PF13353">
    <property type="entry name" value="Fer4_12"/>
    <property type="match status" value="1"/>
</dbReference>
<evidence type="ECO:0000256" key="1">
    <source>
        <dbReference type="ARBA" id="ARBA00001966"/>
    </source>
</evidence>
<dbReference type="SFLD" id="SFLDG01063">
    <property type="entry name" value="activating_enzymes__group_1"/>
    <property type="match status" value="1"/>
</dbReference>
<evidence type="ECO:0000256" key="7">
    <source>
        <dbReference type="ARBA" id="ARBA00022723"/>
    </source>
</evidence>
<dbReference type="PROSITE" id="PS01087">
    <property type="entry name" value="RADICAL_ACTIVATING"/>
    <property type="match status" value="1"/>
</dbReference>
<dbReference type="InterPro" id="IPR034457">
    <property type="entry name" value="Organic_radical-activating"/>
</dbReference>
<comment type="catalytic activity">
    <reaction evidence="12">
        <text>glycyl-[protein] + reduced [flavodoxin] + S-adenosyl-L-methionine = glycin-2-yl radical-[protein] + semiquinone [flavodoxin] + 5'-deoxyadenosine + L-methionine + H(+)</text>
        <dbReference type="Rhea" id="RHEA:61976"/>
        <dbReference type="Rhea" id="RHEA-COMP:10622"/>
        <dbReference type="Rhea" id="RHEA-COMP:14480"/>
        <dbReference type="Rhea" id="RHEA-COMP:15993"/>
        <dbReference type="Rhea" id="RHEA-COMP:15994"/>
        <dbReference type="ChEBI" id="CHEBI:15378"/>
        <dbReference type="ChEBI" id="CHEBI:17319"/>
        <dbReference type="ChEBI" id="CHEBI:29947"/>
        <dbReference type="ChEBI" id="CHEBI:32722"/>
        <dbReference type="ChEBI" id="CHEBI:57618"/>
        <dbReference type="ChEBI" id="CHEBI:57844"/>
        <dbReference type="ChEBI" id="CHEBI:59789"/>
        <dbReference type="ChEBI" id="CHEBI:140311"/>
    </reaction>
</comment>
<dbReference type="SFLD" id="SFLDF00299">
    <property type="entry name" value="anaerobic_ribonucleoside-triph"/>
    <property type="match status" value="1"/>
</dbReference>